<dbReference type="SUPFAM" id="SSF54060">
    <property type="entry name" value="His-Me finger endonucleases"/>
    <property type="match status" value="1"/>
</dbReference>
<keyword evidence="6" id="KW-0812">Transmembrane</keyword>
<keyword evidence="6" id="KW-0472">Membrane</keyword>
<feature type="active site" description="Proton acceptor" evidence="4">
    <location>
        <position position="267"/>
    </location>
</feature>
<comment type="similarity">
    <text evidence="1">Belongs to the DNA/RNA non-specific endonuclease family.</text>
</comment>
<dbReference type="GO" id="GO:0003676">
    <property type="term" value="F:nucleic acid binding"/>
    <property type="evidence" value="ECO:0007669"/>
    <property type="project" value="InterPro"/>
</dbReference>
<evidence type="ECO:0000259" key="7">
    <source>
        <dbReference type="SMART" id="SM00892"/>
    </source>
</evidence>
<dbReference type="GO" id="GO:0004521">
    <property type="term" value="F:RNA endonuclease activity"/>
    <property type="evidence" value="ECO:0007669"/>
    <property type="project" value="TreeGrafter"/>
</dbReference>
<keyword evidence="6" id="KW-1133">Transmembrane helix</keyword>
<evidence type="ECO:0000256" key="1">
    <source>
        <dbReference type="ARBA" id="ARBA00010052"/>
    </source>
</evidence>
<protein>
    <recommendedName>
        <fullName evidence="7">DNA/RNA non-specific endonuclease/pyrophosphatase/phosphodiesterase domain-containing protein</fullName>
    </recommendedName>
</protein>
<evidence type="ECO:0000256" key="6">
    <source>
        <dbReference type="SAM" id="Phobius"/>
    </source>
</evidence>
<organism evidence="8 9">
    <name type="scientific">Ceutorhynchus assimilis</name>
    <name type="common">cabbage seed weevil</name>
    <dbReference type="NCBI Taxonomy" id="467358"/>
    <lineage>
        <taxon>Eukaryota</taxon>
        <taxon>Metazoa</taxon>
        <taxon>Ecdysozoa</taxon>
        <taxon>Arthropoda</taxon>
        <taxon>Hexapoda</taxon>
        <taxon>Insecta</taxon>
        <taxon>Pterygota</taxon>
        <taxon>Neoptera</taxon>
        <taxon>Endopterygota</taxon>
        <taxon>Coleoptera</taxon>
        <taxon>Polyphaga</taxon>
        <taxon>Cucujiformia</taxon>
        <taxon>Curculionidae</taxon>
        <taxon>Ceutorhynchinae</taxon>
        <taxon>Ceutorhynchus</taxon>
    </lineage>
</organism>
<evidence type="ECO:0000256" key="5">
    <source>
        <dbReference type="PIRSR" id="PIRSR640255-2"/>
    </source>
</evidence>
<proteinExistence type="inferred from homology"/>
<keyword evidence="9" id="KW-1185">Reference proteome</keyword>
<evidence type="ECO:0000256" key="3">
    <source>
        <dbReference type="ARBA" id="ARBA00022759"/>
    </source>
</evidence>
<feature type="binding site" evidence="5">
    <location>
        <position position="297"/>
    </location>
    <ligand>
        <name>Mg(2+)</name>
        <dbReference type="ChEBI" id="CHEBI:18420"/>
        <note>catalytic</note>
    </ligand>
</feature>
<evidence type="ECO:0000313" key="9">
    <source>
        <dbReference type="Proteomes" id="UP001152799"/>
    </source>
</evidence>
<dbReference type="OrthoDB" id="5960141at2759"/>
<feature type="domain" description="DNA/RNA non-specific endonuclease/pyrophosphatase/phosphodiesterase" evidence="7">
    <location>
        <begin position="177"/>
        <end position="419"/>
    </location>
</feature>
<dbReference type="FunFam" id="3.40.570.10:FF:000007">
    <property type="entry name" value="Alkaline nuclease"/>
    <property type="match status" value="1"/>
</dbReference>
<evidence type="ECO:0000256" key="4">
    <source>
        <dbReference type="PIRSR" id="PIRSR640255-1"/>
    </source>
</evidence>
<sequence length="436" mass="49289">MLTKTVKIVLILAGVVIVVIIVVVPLAIHLMRRKKVDSSKASFYSEYVYSNAFCQIGCSIDPFEADPYPLIVLANTNTFLYPNPGEKILRFKVNQRVDFICPGGGVNVGSLETDNGVLTGTCKKGTSFKIKRKTLDSSEIRCRTPILRDIRATGNRCSWFDRGQELEVGFIVEDGRFLRTLSICFNQAKQLSEFTYIEQTPSINQQILGTPRPPWLQGSGIYNIKGTISNLYLKKNQRTTINRLLGLPDKSTKYIKNTGDYFLARGHLTARSDFFYAAQQNATFYMQNIAPQWQTFNSRNWNQIEADVRNYAAASGVNLHVWTGVHGITTLPHEKTGLPTQLYLFVNETSKLIPVPEIFWKAVYNPKTERGVCLIGVNNPYQETFSPICPDISKDIDWLHCDRTSQKRGFCYACNLTAIRFAMPILPRITDRGLLL</sequence>
<feature type="transmembrane region" description="Helical" evidence="6">
    <location>
        <begin position="6"/>
        <end position="30"/>
    </location>
</feature>
<dbReference type="PANTHER" id="PTHR13966">
    <property type="entry name" value="ENDONUCLEASE RELATED"/>
    <property type="match status" value="1"/>
</dbReference>
<evidence type="ECO:0000256" key="2">
    <source>
        <dbReference type="ARBA" id="ARBA00022722"/>
    </source>
</evidence>
<evidence type="ECO:0000313" key="8">
    <source>
        <dbReference type="EMBL" id="CAG9765126.1"/>
    </source>
</evidence>
<gene>
    <name evidence="8" type="ORF">CEUTPL_LOCUS5741</name>
</gene>
<dbReference type="InterPro" id="IPR044929">
    <property type="entry name" value="DNA/RNA_non-sp_Endonuclease_sf"/>
</dbReference>
<dbReference type="GO" id="GO:0046872">
    <property type="term" value="F:metal ion binding"/>
    <property type="evidence" value="ECO:0007669"/>
    <property type="project" value="UniProtKB-KW"/>
</dbReference>
<dbReference type="EMBL" id="OU892278">
    <property type="protein sequence ID" value="CAG9765126.1"/>
    <property type="molecule type" value="Genomic_DNA"/>
</dbReference>
<dbReference type="GO" id="GO:0005743">
    <property type="term" value="C:mitochondrial inner membrane"/>
    <property type="evidence" value="ECO:0007669"/>
    <property type="project" value="TreeGrafter"/>
</dbReference>
<dbReference type="InterPro" id="IPR040255">
    <property type="entry name" value="Non-specific_endonuclease"/>
</dbReference>
<dbReference type="PANTHER" id="PTHR13966:SF19">
    <property type="entry name" value="NUCLEASE EXOG, MITOCHONDRIAL"/>
    <property type="match status" value="1"/>
</dbReference>
<dbReference type="GO" id="GO:0005634">
    <property type="term" value="C:nucleus"/>
    <property type="evidence" value="ECO:0007669"/>
    <property type="project" value="TreeGrafter"/>
</dbReference>
<keyword evidence="3" id="KW-0255">Endonuclease</keyword>
<keyword evidence="5" id="KW-0479">Metal-binding</keyword>
<dbReference type="SMART" id="SM00892">
    <property type="entry name" value="Endonuclease_NS"/>
    <property type="match status" value="1"/>
</dbReference>
<accession>A0A9N9MN05</accession>
<keyword evidence="2" id="KW-0540">Nuclease</keyword>
<dbReference type="GO" id="GO:0006309">
    <property type="term" value="P:apoptotic DNA fragmentation"/>
    <property type="evidence" value="ECO:0007669"/>
    <property type="project" value="TreeGrafter"/>
</dbReference>
<dbReference type="InterPro" id="IPR001604">
    <property type="entry name" value="Endo_G_ENPP1-like_dom"/>
</dbReference>
<name>A0A9N9MN05_9CUCU</name>
<dbReference type="Proteomes" id="UP001152799">
    <property type="component" value="Chromosome 2"/>
</dbReference>
<dbReference type="GO" id="GO:0000014">
    <property type="term" value="F:single-stranded DNA endodeoxyribonuclease activity"/>
    <property type="evidence" value="ECO:0007669"/>
    <property type="project" value="TreeGrafter"/>
</dbReference>
<dbReference type="AlphaFoldDB" id="A0A9N9MN05"/>
<dbReference type="Gene3D" id="3.40.570.10">
    <property type="entry name" value="Extracellular Endonuclease, subunit A"/>
    <property type="match status" value="1"/>
</dbReference>
<dbReference type="Pfam" id="PF01223">
    <property type="entry name" value="Endonuclease_NS"/>
    <property type="match status" value="1"/>
</dbReference>
<reference evidence="8" key="1">
    <citation type="submission" date="2022-01" db="EMBL/GenBank/DDBJ databases">
        <authorList>
            <person name="King R."/>
        </authorList>
    </citation>
    <scope>NUCLEOTIDE SEQUENCE</scope>
</reference>
<keyword evidence="3" id="KW-0378">Hydrolase</keyword>
<dbReference type="InterPro" id="IPR044925">
    <property type="entry name" value="His-Me_finger_sf"/>
</dbReference>